<dbReference type="InterPro" id="IPR025257">
    <property type="entry name" value="MINDY-3/4_CD"/>
</dbReference>
<evidence type="ECO:0000256" key="8">
    <source>
        <dbReference type="ARBA" id="ARBA00037630"/>
    </source>
</evidence>
<dbReference type="PROSITE" id="PS50896">
    <property type="entry name" value="LISH"/>
    <property type="match status" value="1"/>
</dbReference>
<evidence type="ECO:0000259" key="12">
    <source>
        <dbReference type="SMART" id="SM01174"/>
    </source>
</evidence>
<evidence type="ECO:0000256" key="9">
    <source>
        <dbReference type="ARBA" id="ARBA00039781"/>
    </source>
</evidence>
<keyword evidence="4" id="KW-0645">Protease</keyword>
<protein>
    <recommendedName>
        <fullName evidence="9">Probable ubiquitin carboxyl-terminal hydrolase MINDY-4</fullName>
        <ecNumber evidence="3">3.4.19.12</ecNumber>
    </recommendedName>
    <alternativeName>
        <fullName evidence="10">Probable deubiquitinating enzyme MINDY-4</fullName>
    </alternativeName>
</protein>
<evidence type="ECO:0000256" key="3">
    <source>
        <dbReference type="ARBA" id="ARBA00012759"/>
    </source>
</evidence>
<dbReference type="Proteomes" id="UP000001357">
    <property type="component" value="Unassembled WGS sequence"/>
</dbReference>
<dbReference type="Pfam" id="PF26038">
    <property type="entry name" value="Dimer_MINDY4_N"/>
    <property type="match status" value="1"/>
</dbReference>
<dbReference type="KEGG" id="mbr:MONBRDRAFT_32796"/>
<organism evidence="13 14">
    <name type="scientific">Monosiga brevicollis</name>
    <name type="common">Choanoflagellate</name>
    <dbReference type="NCBI Taxonomy" id="81824"/>
    <lineage>
        <taxon>Eukaryota</taxon>
        <taxon>Choanoflagellata</taxon>
        <taxon>Craspedida</taxon>
        <taxon>Salpingoecidae</taxon>
        <taxon>Monosiga</taxon>
    </lineage>
</organism>
<evidence type="ECO:0000256" key="6">
    <source>
        <dbReference type="ARBA" id="ARBA00022801"/>
    </source>
</evidence>
<dbReference type="InParanoid" id="A9V1R9"/>
<feature type="region of interest" description="Disordered" evidence="11">
    <location>
        <begin position="138"/>
        <end position="211"/>
    </location>
</feature>
<evidence type="ECO:0000256" key="5">
    <source>
        <dbReference type="ARBA" id="ARBA00022786"/>
    </source>
</evidence>
<feature type="region of interest" description="Disordered" evidence="11">
    <location>
        <begin position="91"/>
        <end position="112"/>
    </location>
</feature>
<dbReference type="eggNOG" id="KOG2871">
    <property type="taxonomic scope" value="Eukaryota"/>
</dbReference>
<comment type="similarity">
    <text evidence="2">Belongs to the MINDY deubiquitinase family. FAM188 subfamily.</text>
</comment>
<evidence type="ECO:0000256" key="7">
    <source>
        <dbReference type="ARBA" id="ARBA00022807"/>
    </source>
</evidence>
<keyword evidence="6" id="KW-0378">Hydrolase</keyword>
<evidence type="ECO:0000313" key="13">
    <source>
        <dbReference type="EMBL" id="EDQ88493.1"/>
    </source>
</evidence>
<comment type="catalytic activity">
    <reaction evidence="1">
        <text>Thiol-dependent hydrolysis of ester, thioester, amide, peptide and isopeptide bonds formed by the C-terminal Gly of ubiquitin (a 76-residue protein attached to proteins as an intracellular targeting signal).</text>
        <dbReference type="EC" id="3.4.19.12"/>
    </reaction>
</comment>
<dbReference type="SMART" id="SM01174">
    <property type="entry name" value="DUF4205"/>
    <property type="match status" value="1"/>
</dbReference>
<keyword evidence="7" id="KW-0788">Thiol protease</keyword>
<dbReference type="GO" id="GO:0006508">
    <property type="term" value="P:proteolysis"/>
    <property type="evidence" value="ECO:0007669"/>
    <property type="project" value="UniProtKB-KW"/>
</dbReference>
<dbReference type="InterPro" id="IPR059022">
    <property type="entry name" value="MINDY4_N"/>
</dbReference>
<dbReference type="FunCoup" id="A9V1R9">
    <property type="interactions" value="25"/>
</dbReference>
<name>A9V1R9_MONBE</name>
<dbReference type="GeneID" id="5891966"/>
<dbReference type="OMA" id="KCFPLEW"/>
<dbReference type="Pfam" id="PF13898">
    <property type="entry name" value="MINDY-3_4_CD"/>
    <property type="match status" value="1"/>
</dbReference>
<dbReference type="PANTHER" id="PTHR12473">
    <property type="entry name" value="UBIQUITIN CARBOXYL-TERMINAL HYDROLASE MINDY-4-RELATED"/>
    <property type="match status" value="1"/>
</dbReference>
<keyword evidence="14" id="KW-1185">Reference proteome</keyword>
<evidence type="ECO:0000256" key="11">
    <source>
        <dbReference type="SAM" id="MobiDB-lite"/>
    </source>
</evidence>
<dbReference type="EC" id="3.4.19.12" evidence="3"/>
<reference evidence="13 14" key="1">
    <citation type="journal article" date="2008" name="Nature">
        <title>The genome of the choanoflagellate Monosiga brevicollis and the origin of metazoans.</title>
        <authorList>
            <consortium name="JGI Sequencing"/>
            <person name="King N."/>
            <person name="Westbrook M.J."/>
            <person name="Young S.L."/>
            <person name="Kuo A."/>
            <person name="Abedin M."/>
            <person name="Chapman J."/>
            <person name="Fairclough S."/>
            <person name="Hellsten U."/>
            <person name="Isogai Y."/>
            <person name="Letunic I."/>
            <person name="Marr M."/>
            <person name="Pincus D."/>
            <person name="Putnam N."/>
            <person name="Rokas A."/>
            <person name="Wright K.J."/>
            <person name="Zuzow R."/>
            <person name="Dirks W."/>
            <person name="Good M."/>
            <person name="Goodstein D."/>
            <person name="Lemons D."/>
            <person name="Li W."/>
            <person name="Lyons J.B."/>
            <person name="Morris A."/>
            <person name="Nichols S."/>
            <person name="Richter D.J."/>
            <person name="Salamov A."/>
            <person name="Bork P."/>
            <person name="Lim W.A."/>
            <person name="Manning G."/>
            <person name="Miller W.T."/>
            <person name="McGinnis W."/>
            <person name="Shapiro H."/>
            <person name="Tjian R."/>
            <person name="Grigoriev I.V."/>
            <person name="Rokhsar D."/>
        </authorList>
    </citation>
    <scope>NUCLEOTIDE SEQUENCE [LARGE SCALE GENOMIC DNA]</scope>
    <source>
        <strain evidence="14">MX1 / ATCC 50154</strain>
    </source>
</reference>
<proteinExistence type="inferred from homology"/>
<evidence type="ECO:0000256" key="2">
    <source>
        <dbReference type="ARBA" id="ARBA00011074"/>
    </source>
</evidence>
<feature type="domain" description="Deubiquitinating enzyme MINDY-3/4 conserved" evidence="12">
    <location>
        <begin position="270"/>
        <end position="589"/>
    </location>
</feature>
<dbReference type="GO" id="GO:0004843">
    <property type="term" value="F:cysteine-type deubiquitinase activity"/>
    <property type="evidence" value="ECO:0007669"/>
    <property type="project" value="UniProtKB-EC"/>
</dbReference>
<dbReference type="InterPro" id="IPR006594">
    <property type="entry name" value="LisH"/>
</dbReference>
<dbReference type="RefSeq" id="XP_001746597.1">
    <property type="nucleotide sequence ID" value="XM_001746545.1"/>
</dbReference>
<dbReference type="GO" id="GO:1990380">
    <property type="term" value="F:K48-linked deubiquitinase activity"/>
    <property type="evidence" value="ECO:0000318"/>
    <property type="project" value="GO_Central"/>
</dbReference>
<evidence type="ECO:0000256" key="4">
    <source>
        <dbReference type="ARBA" id="ARBA00022670"/>
    </source>
</evidence>
<accession>A9V1R9</accession>
<gene>
    <name evidence="13" type="ORF">MONBRDRAFT_32796</name>
</gene>
<evidence type="ECO:0000313" key="14">
    <source>
        <dbReference type="Proteomes" id="UP000001357"/>
    </source>
</evidence>
<dbReference type="GO" id="GO:0071108">
    <property type="term" value="P:protein K48-linked deubiquitination"/>
    <property type="evidence" value="ECO:0007669"/>
    <property type="project" value="InterPro"/>
</dbReference>
<dbReference type="InterPro" id="IPR039785">
    <property type="entry name" value="MINY3/4"/>
</dbReference>
<comment type="function">
    <text evidence="8">Probable hydrolase that can remove 'Lys-48'-linked conjugated ubiquitin from proteins.</text>
</comment>
<dbReference type="EMBL" id="CH991554">
    <property type="protein sequence ID" value="EDQ88493.1"/>
    <property type="molecule type" value="Genomic_DNA"/>
</dbReference>
<sequence>MALALDELAIGLVREFLARKGFKDSLDALDREVPRTDSSLTKKSALIRGLRAETLAKKYKEQNLSSLLETIVKYLADKTGALVDTQTTLTRVSSGQEGHGSSGGVRDNNSDGAMASAISQMSLSSGLNIGRTVTGHHASVAAPVSTRPPRTARGMRTSASGASSGPGLGDPGTSGLSQASRPRAAAPHSQRAGFSANRRPGLVSRPGPDPDDLVLDDLGLEDVVDVGIPSTRPTRAIPRAPSATTINRLVASGGVRAARPLSGQFAVALKKAIFGRLDARFVPAWLRQNLAFHPHPDLAYGLWQQEGGPCGVLAVVQAYLLRELLFETHVGLQPSPAQRMEALTHALTRMLWRCGEGRECVVAVLGTSEAQGLPPTWARDGVLERVHTVECADHDACLVAVRQALLDWCAEQAPGIILILISAILSRGLDRLLADRDVDAGPLLGAHNYCTQDMVNLLVTGRATSNVHDGEVRLDDQLVLKGIDDPADFGLLSLFEHFDSCRVGVHLKRPTFPIWIVCAESHFTVLFSRERQVQDWADDEDFELCYYDQLARLEEHYVLRIGKAKDGQDGQDFPSGGRRAPYIGHNFHSRRLSALFFFSKSFFACR</sequence>
<dbReference type="AlphaFoldDB" id="A9V1R9"/>
<keyword evidence="5" id="KW-0833">Ubl conjugation pathway</keyword>
<evidence type="ECO:0000256" key="1">
    <source>
        <dbReference type="ARBA" id="ARBA00000707"/>
    </source>
</evidence>
<evidence type="ECO:0000256" key="10">
    <source>
        <dbReference type="ARBA" id="ARBA00041360"/>
    </source>
</evidence>
<dbReference type="PANTHER" id="PTHR12473:SF8">
    <property type="entry name" value="UBIQUITIN CARBOXYL-TERMINAL HYDROLASE MINDY-4-RELATED"/>
    <property type="match status" value="1"/>
</dbReference>